<dbReference type="PANTHER" id="PTHR18962:SF0">
    <property type="entry name" value="COILED-COIL DOMAIN-CONTAINING PROTEIN 39"/>
    <property type="match status" value="1"/>
</dbReference>
<keyword evidence="3 5" id="KW-0175">Coiled coil</keyword>
<evidence type="ECO:0000256" key="4">
    <source>
        <dbReference type="ARBA" id="ARBA00045182"/>
    </source>
</evidence>
<evidence type="ECO:0000313" key="7">
    <source>
        <dbReference type="EMBL" id="CAL8108427.1"/>
    </source>
</evidence>
<feature type="coiled-coil region" evidence="5">
    <location>
        <begin position="676"/>
        <end position="703"/>
    </location>
</feature>
<evidence type="ECO:0000256" key="2">
    <source>
        <dbReference type="ARBA" id="ARBA00016725"/>
    </source>
</evidence>
<evidence type="ECO:0000256" key="5">
    <source>
        <dbReference type="SAM" id="Coils"/>
    </source>
</evidence>
<feature type="region of interest" description="Disordered" evidence="6">
    <location>
        <begin position="916"/>
        <end position="935"/>
    </location>
</feature>
<dbReference type="Proteomes" id="UP001642540">
    <property type="component" value="Unassembled WGS sequence"/>
</dbReference>
<evidence type="ECO:0000256" key="1">
    <source>
        <dbReference type="ARBA" id="ARBA00005805"/>
    </source>
</evidence>
<dbReference type="InterPro" id="IPR033290">
    <property type="entry name" value="CCDC39"/>
</dbReference>
<comment type="similarity">
    <text evidence="1">Belongs to the CCDC39 family.</text>
</comment>
<evidence type="ECO:0000313" key="8">
    <source>
        <dbReference type="Proteomes" id="UP001642540"/>
    </source>
</evidence>
<gene>
    <name evidence="7" type="ORF">ODALV1_LOCUS12975</name>
</gene>
<dbReference type="PANTHER" id="PTHR18962">
    <property type="entry name" value="COILED-COIL DOMAIN-CONTAINING PROTEIN 39"/>
    <property type="match status" value="1"/>
</dbReference>
<comment type="caution">
    <text evidence="7">The sequence shown here is derived from an EMBL/GenBank/DDBJ whole genome shotgun (WGS) entry which is preliminary data.</text>
</comment>
<name>A0ABP1QQX6_9HEXA</name>
<feature type="coiled-coil region" evidence="5">
    <location>
        <begin position="729"/>
        <end position="770"/>
    </location>
</feature>
<feature type="compositionally biased region" description="Low complexity" evidence="6">
    <location>
        <begin position="919"/>
        <end position="935"/>
    </location>
</feature>
<accession>A0ABP1QQX6</accession>
<feature type="coiled-coil region" evidence="5">
    <location>
        <begin position="812"/>
        <end position="839"/>
    </location>
</feature>
<keyword evidence="8" id="KW-1185">Reference proteome</keyword>
<proteinExistence type="inferred from homology"/>
<evidence type="ECO:0000256" key="3">
    <source>
        <dbReference type="ARBA" id="ARBA00023054"/>
    </source>
</evidence>
<reference evidence="7 8" key="1">
    <citation type="submission" date="2024-08" db="EMBL/GenBank/DDBJ databases">
        <authorList>
            <person name="Cucini C."/>
            <person name="Frati F."/>
        </authorList>
    </citation>
    <scope>NUCLEOTIDE SEQUENCE [LARGE SCALE GENOMIC DNA]</scope>
</reference>
<feature type="coiled-coil region" evidence="5">
    <location>
        <begin position="345"/>
        <end position="372"/>
    </location>
</feature>
<protein>
    <recommendedName>
        <fullName evidence="2">Coiled-coil domain-containing protein 39</fullName>
    </recommendedName>
</protein>
<dbReference type="EMBL" id="CAXLJM020000040">
    <property type="protein sequence ID" value="CAL8108427.1"/>
    <property type="molecule type" value="Genomic_DNA"/>
</dbReference>
<comment type="function">
    <text evidence="4">Required for assembly of dynein regulatory complex (DRC) and inner dynein arm (IDA) complexes, which are responsible for ciliary beat regulation, thereby playing a central role in motility in cilia and flagella. Probably acts together with CCDC40 to form a molecular ruler that determines the 96 nanometer (nm) repeat length and arrangements of components in cilia and flagella. Not required for outer dynein arm complexes assembly.</text>
</comment>
<evidence type="ECO:0000256" key="6">
    <source>
        <dbReference type="SAM" id="MobiDB-lite"/>
    </source>
</evidence>
<dbReference type="Pfam" id="PF24161">
    <property type="entry name" value="CCDC39"/>
    <property type="match status" value="1"/>
</dbReference>
<organism evidence="7 8">
    <name type="scientific">Orchesella dallaii</name>
    <dbReference type="NCBI Taxonomy" id="48710"/>
    <lineage>
        <taxon>Eukaryota</taxon>
        <taxon>Metazoa</taxon>
        <taxon>Ecdysozoa</taxon>
        <taxon>Arthropoda</taxon>
        <taxon>Hexapoda</taxon>
        <taxon>Collembola</taxon>
        <taxon>Entomobryomorpha</taxon>
        <taxon>Entomobryoidea</taxon>
        <taxon>Orchesellidae</taxon>
        <taxon>Orchesellinae</taxon>
        <taxon>Orchesella</taxon>
    </lineage>
</organism>
<sequence length="935" mass="108683">MSSNYRTIRDITQSNARRIEDVDPELVVVNLDHTKSYMPLKSKESKGGPAAMEDLVSKSVAGLSSDLLEAGGWGNGARLPFSNRENDELEKILELKQRKYLLLQTELRDNTDHLTMLEDNFTRASEDIVSYQNFLCSKKRQIEDEKNLCSLSERFFSRVVQDTKTTEKALKQCRKSCERMKCGQERRLKNLCELRDLIEFDRDALHDYHQRLQNYQNQKFELGRIIKEDSKTIDQIDKTYVELGARRKVLKMELDQQAMTTSKCQEQLDRLSVEFRKVYRHRQEMITLWSTNIENAKKKDAQMQYVADDYFDVRERIRDLMSELDFRERQYKAVQCGIRSAGLKITEMDNKLSELRRVLQHYKEVVIQLQDSIIEVQQDIRSTSIEQKNIQAAMVKLEASISKLADSLSKISAVVEKLRSKLLDVTGLRKGSDQYIDELEKILNDEGKKEELVLRDLELTRKYFWERSNDKKSILSDITHYESSVQRLVSNLGNLEAKEFSNLEFLAKQSAKVYRLDLDSSTLENKISRAQNETVNPQFYMLQAKLSRMREADAKFNEERKYILKELANIQLYIAKNDTDIAYNREQKSLLSTALLEINMVSQRTQKLIDHADKSLQDLQVENSLETVNLKRLRDAMKLAKEHLFGLSEERNTIYWAVNERKTEIENHRTLNISKSKALLDAVNKLKVQIQEMEGRTQKLRGRFELVTKMMTGSQATGTSEEETVAYKVRKAARERESLQLELNKWESRVEDARNELAGLENVRQLLKASNMAIKDTLTPIKEGSSESQELDVLNQEEKAIHVRKSRALRFKIVLVDKIEDLKQKMAVMEQESQATGQLCKMKSAMASKIENELHKQREKTQRWSTLCCKMLKEIKPMIGGAEQYELLKHDLKLRYIDDKRKSVRISDTTLETIEHRSSSSVSKSSSISSFEIEL</sequence>